<dbReference type="EMBL" id="BPQB01000001">
    <property type="protein sequence ID" value="GJE84095.1"/>
    <property type="molecule type" value="Genomic_DNA"/>
</dbReference>
<evidence type="ECO:0000313" key="3">
    <source>
        <dbReference type="Proteomes" id="UP000703269"/>
    </source>
</evidence>
<dbReference type="AlphaFoldDB" id="A0A9P3FXC5"/>
<reference evidence="2 3" key="1">
    <citation type="submission" date="2021-08" db="EMBL/GenBank/DDBJ databases">
        <title>Draft Genome Sequence of Phanerochaete sordida strain YK-624.</title>
        <authorList>
            <person name="Mori T."/>
            <person name="Dohra H."/>
            <person name="Suzuki T."/>
            <person name="Kawagishi H."/>
            <person name="Hirai H."/>
        </authorList>
    </citation>
    <scope>NUCLEOTIDE SEQUENCE [LARGE SCALE GENOMIC DNA]</scope>
    <source>
        <strain evidence="2 3">YK-624</strain>
    </source>
</reference>
<protein>
    <submittedName>
        <fullName evidence="2">Uncharacterized protein</fullName>
    </submittedName>
</protein>
<evidence type="ECO:0000313" key="2">
    <source>
        <dbReference type="EMBL" id="GJE84095.1"/>
    </source>
</evidence>
<evidence type="ECO:0000256" key="1">
    <source>
        <dbReference type="SAM" id="MobiDB-lite"/>
    </source>
</evidence>
<name>A0A9P3FXC5_9APHY</name>
<feature type="compositionally biased region" description="Low complexity" evidence="1">
    <location>
        <begin position="45"/>
        <end position="54"/>
    </location>
</feature>
<sequence length="81" mass="8906">MSYSSAPSYGFFPTAASTAPSPFSIFSFSHSPRETHAMIEDLRDALSPSSQASESDAESEKNVRRASSSSLRDSIRRIFRL</sequence>
<organism evidence="2 3">
    <name type="scientific">Phanerochaete sordida</name>
    <dbReference type="NCBI Taxonomy" id="48140"/>
    <lineage>
        <taxon>Eukaryota</taxon>
        <taxon>Fungi</taxon>
        <taxon>Dikarya</taxon>
        <taxon>Basidiomycota</taxon>
        <taxon>Agaricomycotina</taxon>
        <taxon>Agaricomycetes</taxon>
        <taxon>Polyporales</taxon>
        <taxon>Phanerochaetaceae</taxon>
        <taxon>Phanerochaete</taxon>
    </lineage>
</organism>
<dbReference type="Proteomes" id="UP000703269">
    <property type="component" value="Unassembled WGS sequence"/>
</dbReference>
<comment type="caution">
    <text evidence="2">The sequence shown here is derived from an EMBL/GenBank/DDBJ whole genome shotgun (WGS) entry which is preliminary data.</text>
</comment>
<gene>
    <name evidence="2" type="ORF">PsYK624_001700</name>
</gene>
<accession>A0A9P3FXC5</accession>
<proteinExistence type="predicted"/>
<feature type="region of interest" description="Disordered" evidence="1">
    <location>
        <begin position="43"/>
        <end position="81"/>
    </location>
</feature>
<keyword evidence="3" id="KW-1185">Reference proteome</keyword>